<evidence type="ECO:0000313" key="3">
    <source>
        <dbReference type="Proteomes" id="UP001165082"/>
    </source>
</evidence>
<evidence type="ECO:0000256" key="1">
    <source>
        <dbReference type="SAM" id="MobiDB-lite"/>
    </source>
</evidence>
<sequence length="352" mass="39535">MATPTPPTPPSPTPPSPTSSLPPILPHLLSCISPTPPHTLLHPDKFNTLATRLSSAADIACYLKTLVLIPWSENVSYPIVQTLASIMEGLLRPDSPTASVVLPLLDTISKVPVGKDYTKKSGLKKSFQRLEKWLGKEEVEWMEDKDKVREGLERCIDSLGKRWKETEGGEGGGGGDEGGARVRGRLKEAFESEEMSLKLEVAKRSKLRMEGSFASIRGKGSRDVNSLQRMRGREKREVERERERKREEEELERKRRENRDVMRRIREEEERRKSEVVNEEDMFGGEDSDMEMDRITSPPMSAMGMIGLPDAQPQSAGDKRRRTVGFKEQIVDQVASFEKGTHGVGESNQLDL</sequence>
<gene>
    <name evidence="2" type="ORF">TrRE_jg10916</name>
</gene>
<evidence type="ECO:0000313" key="2">
    <source>
        <dbReference type="EMBL" id="GMH50971.1"/>
    </source>
</evidence>
<protein>
    <submittedName>
        <fullName evidence="2">Uncharacterized protein</fullName>
    </submittedName>
</protein>
<feature type="region of interest" description="Disordered" evidence="1">
    <location>
        <begin position="1"/>
        <end position="20"/>
    </location>
</feature>
<name>A0A9W6ZEW5_9STRA</name>
<feature type="compositionally biased region" description="Acidic residues" evidence="1">
    <location>
        <begin position="277"/>
        <end position="290"/>
    </location>
</feature>
<feature type="region of interest" description="Disordered" evidence="1">
    <location>
        <begin position="213"/>
        <end position="322"/>
    </location>
</feature>
<dbReference type="EMBL" id="BRXZ01004547">
    <property type="protein sequence ID" value="GMH50971.1"/>
    <property type="molecule type" value="Genomic_DNA"/>
</dbReference>
<accession>A0A9W6ZEW5</accession>
<organism evidence="2 3">
    <name type="scientific">Triparma retinervis</name>
    <dbReference type="NCBI Taxonomy" id="2557542"/>
    <lineage>
        <taxon>Eukaryota</taxon>
        <taxon>Sar</taxon>
        <taxon>Stramenopiles</taxon>
        <taxon>Ochrophyta</taxon>
        <taxon>Bolidophyceae</taxon>
        <taxon>Parmales</taxon>
        <taxon>Triparmaceae</taxon>
        <taxon>Triparma</taxon>
    </lineage>
</organism>
<dbReference type="Proteomes" id="UP001165082">
    <property type="component" value="Unassembled WGS sequence"/>
</dbReference>
<dbReference type="OrthoDB" id="10448954at2759"/>
<proteinExistence type="predicted"/>
<feature type="compositionally biased region" description="Basic and acidic residues" evidence="1">
    <location>
        <begin position="234"/>
        <end position="276"/>
    </location>
</feature>
<reference evidence="2" key="1">
    <citation type="submission" date="2022-07" db="EMBL/GenBank/DDBJ databases">
        <title>Genome analysis of Parmales, a sister group of diatoms, reveals the evolutionary specialization of diatoms from phago-mixotrophs to photoautotrophs.</title>
        <authorList>
            <person name="Ban H."/>
            <person name="Sato S."/>
            <person name="Yoshikawa S."/>
            <person name="Kazumasa Y."/>
            <person name="Nakamura Y."/>
            <person name="Ichinomiya M."/>
            <person name="Saitoh K."/>
            <person name="Sato N."/>
            <person name="Blanc-Mathieu R."/>
            <person name="Endo H."/>
            <person name="Kuwata A."/>
            <person name="Ogata H."/>
        </authorList>
    </citation>
    <scope>NUCLEOTIDE SEQUENCE</scope>
</reference>
<feature type="compositionally biased region" description="Pro residues" evidence="1">
    <location>
        <begin position="1"/>
        <end position="17"/>
    </location>
</feature>
<comment type="caution">
    <text evidence="2">The sequence shown here is derived from an EMBL/GenBank/DDBJ whole genome shotgun (WGS) entry which is preliminary data.</text>
</comment>
<keyword evidence="3" id="KW-1185">Reference proteome</keyword>
<dbReference type="AlphaFoldDB" id="A0A9W6ZEW5"/>